<reference evidence="3" key="1">
    <citation type="submission" date="2021-12" db="EMBL/GenBank/DDBJ databases">
        <authorList>
            <person name="King R."/>
        </authorList>
    </citation>
    <scope>NUCLEOTIDE SEQUENCE</scope>
</reference>
<feature type="compositionally biased region" description="Low complexity" evidence="1">
    <location>
        <begin position="209"/>
        <end position="226"/>
    </location>
</feature>
<evidence type="ECO:0000313" key="4">
    <source>
        <dbReference type="Proteomes" id="UP001154078"/>
    </source>
</evidence>
<evidence type="ECO:0000256" key="1">
    <source>
        <dbReference type="SAM" id="MobiDB-lite"/>
    </source>
</evidence>
<dbReference type="GO" id="GO:0005198">
    <property type="term" value="F:structural molecule activity"/>
    <property type="evidence" value="ECO:0007669"/>
    <property type="project" value="InterPro"/>
</dbReference>
<accession>A0A9P0FC87</accession>
<evidence type="ECO:0000313" key="3">
    <source>
        <dbReference type="EMBL" id="CAH0549896.1"/>
    </source>
</evidence>
<evidence type="ECO:0000259" key="2">
    <source>
        <dbReference type="Pfam" id="PF08398"/>
    </source>
</evidence>
<keyword evidence="4" id="KW-1185">Reference proteome</keyword>
<feature type="domain" description="Phospholipase A2-like" evidence="2">
    <location>
        <begin position="74"/>
        <end position="128"/>
    </location>
</feature>
<dbReference type="Proteomes" id="UP001154078">
    <property type="component" value="Chromosome 11"/>
</dbReference>
<dbReference type="InterPro" id="IPR013607">
    <property type="entry name" value="Phospholipase_A2-like"/>
</dbReference>
<organism evidence="3 4">
    <name type="scientific">Brassicogethes aeneus</name>
    <name type="common">Rape pollen beetle</name>
    <name type="synonym">Meligethes aeneus</name>
    <dbReference type="NCBI Taxonomy" id="1431903"/>
    <lineage>
        <taxon>Eukaryota</taxon>
        <taxon>Metazoa</taxon>
        <taxon>Ecdysozoa</taxon>
        <taxon>Arthropoda</taxon>
        <taxon>Hexapoda</taxon>
        <taxon>Insecta</taxon>
        <taxon>Pterygota</taxon>
        <taxon>Neoptera</taxon>
        <taxon>Endopterygota</taxon>
        <taxon>Coleoptera</taxon>
        <taxon>Polyphaga</taxon>
        <taxon>Cucujiformia</taxon>
        <taxon>Nitidulidae</taxon>
        <taxon>Meligethinae</taxon>
        <taxon>Brassicogethes</taxon>
    </lineage>
</organism>
<proteinExistence type="predicted"/>
<feature type="region of interest" description="Disordered" evidence="1">
    <location>
        <begin position="199"/>
        <end position="258"/>
    </location>
</feature>
<dbReference type="Pfam" id="PF08398">
    <property type="entry name" value="Phospholip_A2_4"/>
    <property type="match status" value="1"/>
</dbReference>
<gene>
    <name evidence="3" type="ORF">MELIAE_LOCUS2905</name>
</gene>
<dbReference type="AlphaFoldDB" id="A0A9P0FC87"/>
<name>A0A9P0FC87_BRAAE</name>
<dbReference type="EMBL" id="OV121142">
    <property type="protein sequence ID" value="CAH0549896.1"/>
    <property type="molecule type" value="Genomic_DNA"/>
</dbReference>
<protein>
    <recommendedName>
        <fullName evidence="2">Phospholipase A2-like domain-containing protein</fullName>
    </recommendedName>
</protein>
<sequence length="258" mass="28265">MNSTKKRRKSNDSDRSEYGYIEELIKSWDNMSDMDDFDNEYDLMPPFEDRAHWNVSFPKVPTQITQGSTVNMAILPNYPHIGPGNPIYGSSSNEMDEIARKHDLAYLEAKSPIDVMKADEIFLNNMKAYEPQNSSVPPEDPEDVTFDEISQFSQGTKRTNTENTETVPSKVKVIEEPSTSKISATVGHKRPSSTEAIADIAAKKTAGTSDQGSSSSVGPQSQQQDPNPAGHSANTGGPTNTEAGIKKAQITGSLSEFK</sequence>
<feature type="compositionally biased region" description="Polar residues" evidence="1">
    <location>
        <begin position="232"/>
        <end position="242"/>
    </location>
</feature>